<dbReference type="EMBL" id="JAWDJW010006795">
    <property type="protein sequence ID" value="KAK3063579.1"/>
    <property type="molecule type" value="Genomic_DNA"/>
</dbReference>
<dbReference type="Proteomes" id="UP001186974">
    <property type="component" value="Unassembled WGS sequence"/>
</dbReference>
<gene>
    <name evidence="1" type="ORF">LTS18_014423</name>
</gene>
<reference evidence="1" key="1">
    <citation type="submission" date="2024-09" db="EMBL/GenBank/DDBJ databases">
        <title>Black Yeasts Isolated from many extreme environments.</title>
        <authorList>
            <person name="Coleine C."/>
            <person name="Stajich J.E."/>
            <person name="Selbmann L."/>
        </authorList>
    </citation>
    <scope>NUCLEOTIDE SEQUENCE</scope>
    <source>
        <strain evidence="1">CCFEE 5737</strain>
    </source>
</reference>
<comment type="caution">
    <text evidence="1">The sequence shown here is derived from an EMBL/GenBank/DDBJ whole genome shotgun (WGS) entry which is preliminary data.</text>
</comment>
<evidence type="ECO:0000313" key="2">
    <source>
        <dbReference type="Proteomes" id="UP001186974"/>
    </source>
</evidence>
<proteinExistence type="predicted"/>
<accession>A0ACC3D8M0</accession>
<keyword evidence="2" id="KW-1185">Reference proteome</keyword>
<protein>
    <submittedName>
        <fullName evidence="1">Uncharacterized protein</fullName>
    </submittedName>
</protein>
<sequence length="617" mass="68903">MADENFRPHRQKEPYIKKEEEEEEEEEGEIRSAFSSQAESAMIKTEEHTDTDEKKLSEERQPQMGQGEAPATTHSHERQERGDWLMGPFWISRCVRCRKTYHGGGWKNCCKPCFLCKKEGKPSPAQEHLGSPHPGQEDFYNRARSSLTGGFGVLPQGPLGSRQSERTHERHESRQAAYGRSSSQASRGGGSATTESSNPFGSTRIAPPPTTTNSQSSNSSRIRGESSVRDRREEFELPSRGGENYPNVGGRSRQDENVRERPMRSMQDDDRRERPRRTGEDYLSLGTRRQNAPDERSDSPRTRADPTGWALEDEAEMLAELARKRAMTARLYNEERERRRREIQQQLLEEEKKIEQFLQRRQGDERGSSTAGRGGRSRSRSPIEGNNRPDYRARDARRSRIAPPLTRNQRSGGSEGAYGPSSSSESQYGDRTELFPGTMQPPPAKNSGQPVHARGTVPPTGPSSAGAGMAPNAGMRSASMPRGRSRSRRRARAPFVPPAGPMGAAHQAWTSFPEQIQQRGMEERAQANEAYQNNAGRGSRDQHSFNTIHRRTEPDPNRPFGRIVVETRENLEQGQGAPEPTNTPGGASTGNGESQRSPAHCQASIEDDDTMDQSETL</sequence>
<evidence type="ECO:0000313" key="1">
    <source>
        <dbReference type="EMBL" id="KAK3063579.1"/>
    </source>
</evidence>
<organism evidence="1 2">
    <name type="scientific">Coniosporium uncinatum</name>
    <dbReference type="NCBI Taxonomy" id="93489"/>
    <lineage>
        <taxon>Eukaryota</taxon>
        <taxon>Fungi</taxon>
        <taxon>Dikarya</taxon>
        <taxon>Ascomycota</taxon>
        <taxon>Pezizomycotina</taxon>
        <taxon>Dothideomycetes</taxon>
        <taxon>Dothideomycetes incertae sedis</taxon>
        <taxon>Coniosporium</taxon>
    </lineage>
</organism>
<name>A0ACC3D8M0_9PEZI</name>